<keyword evidence="1" id="KW-0472">Membrane</keyword>
<proteinExistence type="predicted"/>
<dbReference type="PANTHER" id="PTHR22911:SF130">
    <property type="entry name" value="BIOTIN TRANSPORTER"/>
    <property type="match status" value="1"/>
</dbReference>
<evidence type="ECO:0000313" key="4">
    <source>
        <dbReference type="Proteomes" id="UP001501600"/>
    </source>
</evidence>
<comment type="caution">
    <text evidence="3">The sequence shown here is derived from an EMBL/GenBank/DDBJ whole genome shotgun (WGS) entry which is preliminary data.</text>
</comment>
<feature type="transmembrane region" description="Helical" evidence="1">
    <location>
        <begin position="28"/>
        <end position="47"/>
    </location>
</feature>
<feature type="domain" description="EamA" evidence="2">
    <location>
        <begin position="5"/>
        <end position="125"/>
    </location>
</feature>
<evidence type="ECO:0000256" key="1">
    <source>
        <dbReference type="SAM" id="Phobius"/>
    </source>
</evidence>
<sequence length="285" mass="31739">MPLLWFATLVWAFSFSLIDQYIAGQVDPYFAVLSRMLLACLLFVPLLRPIPVKLAAQLTGIGAIQLGLMFTLLYHAFAYLTVPEVLLFTVMTPVWVRLLEDLRLRHWEWRGLLPALAAVLGAVIIRYEPVAERFWFGFALVQGANLSFALGQVAYRSLARQHPVPYHRAFGWFFIGAALLALVNWCWLGNGERLPQTSLQWGILLWLGLVASGIGYFAWNLGATRVSADQLAVMNNVLIPAGILVNVLIWQRDADLVRLAVGGAVIALSLWWSRPAPRRDSGATG</sequence>
<keyword evidence="4" id="KW-1185">Reference proteome</keyword>
<evidence type="ECO:0000313" key="3">
    <source>
        <dbReference type="EMBL" id="GAA5186319.1"/>
    </source>
</evidence>
<keyword evidence="1" id="KW-0812">Transmembrane</keyword>
<gene>
    <name evidence="3" type="ORF">GCM10025772_01630</name>
</gene>
<dbReference type="InterPro" id="IPR037185">
    <property type="entry name" value="EmrE-like"/>
</dbReference>
<feature type="transmembrane region" description="Helical" evidence="1">
    <location>
        <begin position="134"/>
        <end position="158"/>
    </location>
</feature>
<feature type="transmembrane region" description="Helical" evidence="1">
    <location>
        <begin position="54"/>
        <end position="74"/>
    </location>
</feature>
<feature type="transmembrane region" description="Helical" evidence="1">
    <location>
        <begin position="170"/>
        <end position="187"/>
    </location>
</feature>
<feature type="domain" description="EamA" evidence="2">
    <location>
        <begin position="136"/>
        <end position="269"/>
    </location>
</feature>
<feature type="transmembrane region" description="Helical" evidence="1">
    <location>
        <begin position="111"/>
        <end position="128"/>
    </location>
</feature>
<dbReference type="InterPro" id="IPR000620">
    <property type="entry name" value="EamA_dom"/>
</dbReference>
<feature type="transmembrane region" description="Helical" evidence="1">
    <location>
        <begin position="231"/>
        <end position="250"/>
    </location>
</feature>
<protein>
    <submittedName>
        <fullName evidence="3">Carboxylate/amino acid/amine transporter</fullName>
    </submittedName>
</protein>
<feature type="transmembrane region" description="Helical" evidence="1">
    <location>
        <begin position="199"/>
        <end position="219"/>
    </location>
</feature>
<evidence type="ECO:0000259" key="2">
    <source>
        <dbReference type="Pfam" id="PF00892"/>
    </source>
</evidence>
<dbReference type="EMBL" id="BAABLF010000001">
    <property type="protein sequence ID" value="GAA5186319.1"/>
    <property type="molecule type" value="Genomic_DNA"/>
</dbReference>
<name>A0ABP9RUM2_9GAMM</name>
<dbReference type="RefSeq" id="WP_345315131.1">
    <property type="nucleotide sequence ID" value="NZ_BAABLF010000001.1"/>
</dbReference>
<dbReference type="Pfam" id="PF00892">
    <property type="entry name" value="EamA"/>
    <property type="match status" value="2"/>
</dbReference>
<organism evidence="3 4">
    <name type="scientific">Ferrimonas gelatinilytica</name>
    <dbReference type="NCBI Taxonomy" id="1255257"/>
    <lineage>
        <taxon>Bacteria</taxon>
        <taxon>Pseudomonadati</taxon>
        <taxon>Pseudomonadota</taxon>
        <taxon>Gammaproteobacteria</taxon>
        <taxon>Alteromonadales</taxon>
        <taxon>Ferrimonadaceae</taxon>
        <taxon>Ferrimonas</taxon>
    </lineage>
</organism>
<feature type="transmembrane region" description="Helical" evidence="1">
    <location>
        <begin position="256"/>
        <end position="273"/>
    </location>
</feature>
<accession>A0ABP9RUM2</accession>
<reference evidence="4" key="1">
    <citation type="journal article" date="2019" name="Int. J. Syst. Evol. Microbiol.">
        <title>The Global Catalogue of Microorganisms (GCM) 10K type strain sequencing project: providing services to taxonomists for standard genome sequencing and annotation.</title>
        <authorList>
            <consortium name="The Broad Institute Genomics Platform"/>
            <consortium name="The Broad Institute Genome Sequencing Center for Infectious Disease"/>
            <person name="Wu L."/>
            <person name="Ma J."/>
        </authorList>
    </citation>
    <scope>NUCLEOTIDE SEQUENCE [LARGE SCALE GENOMIC DNA]</scope>
    <source>
        <strain evidence="4">JCM 18720</strain>
    </source>
</reference>
<dbReference type="PANTHER" id="PTHR22911">
    <property type="entry name" value="ACYL-MALONYL CONDENSING ENZYME-RELATED"/>
    <property type="match status" value="1"/>
</dbReference>
<dbReference type="SUPFAM" id="SSF103481">
    <property type="entry name" value="Multidrug resistance efflux transporter EmrE"/>
    <property type="match status" value="1"/>
</dbReference>
<keyword evidence="1" id="KW-1133">Transmembrane helix</keyword>
<feature type="transmembrane region" description="Helical" evidence="1">
    <location>
        <begin position="80"/>
        <end position="99"/>
    </location>
</feature>
<dbReference type="Proteomes" id="UP001501600">
    <property type="component" value="Unassembled WGS sequence"/>
</dbReference>